<accession>A0AC34QQ27</accession>
<name>A0AC34QQ27_9BILA</name>
<dbReference type="WBParaSite" id="JU765_v2.g18213.t1">
    <property type="protein sequence ID" value="JU765_v2.g18213.t1"/>
    <property type="gene ID" value="JU765_v2.g18213"/>
</dbReference>
<reference evidence="2" key="1">
    <citation type="submission" date="2022-11" db="UniProtKB">
        <authorList>
            <consortium name="WormBaseParasite"/>
        </authorList>
    </citation>
    <scope>IDENTIFICATION</scope>
</reference>
<dbReference type="Proteomes" id="UP000887576">
    <property type="component" value="Unplaced"/>
</dbReference>
<organism evidence="1 2">
    <name type="scientific">Panagrolaimus sp. JU765</name>
    <dbReference type="NCBI Taxonomy" id="591449"/>
    <lineage>
        <taxon>Eukaryota</taxon>
        <taxon>Metazoa</taxon>
        <taxon>Ecdysozoa</taxon>
        <taxon>Nematoda</taxon>
        <taxon>Chromadorea</taxon>
        <taxon>Rhabditida</taxon>
        <taxon>Tylenchina</taxon>
        <taxon>Panagrolaimomorpha</taxon>
        <taxon>Panagrolaimoidea</taxon>
        <taxon>Panagrolaimidae</taxon>
        <taxon>Panagrolaimus</taxon>
    </lineage>
</organism>
<evidence type="ECO:0000313" key="1">
    <source>
        <dbReference type="Proteomes" id="UP000887576"/>
    </source>
</evidence>
<proteinExistence type="predicted"/>
<evidence type="ECO:0000313" key="2">
    <source>
        <dbReference type="WBParaSite" id="JU765_v2.g18213.t1"/>
    </source>
</evidence>
<protein>
    <submittedName>
        <fullName evidence="2">PCI domain-containing protein</fullName>
    </submittedName>
</protein>
<sequence length="445" mass="49856">MADVDYVSLATGLATRNSTPEEIRSFTDELLNLAASNCSGFSPIMADVDYVSLATGLATRNSTPEEIRSFTDELLNLAASNVSGAPVTIAVLRAVIAQENAGIVQKQLFNDVVDGLKPPLSPQVIKDVALGILTILSTRAIAYEDLIRKLKMLLASIYEQEHNYDEASTVLLGALSDTNLGRSQNSTEQASLLLHLVKICLQAGKLDDAEQVITRVSMKQHELEDQILAEYNYYYAIILDKRSKFIEAATRYHDLSVSPYIPAEERRQMLQKAVICVILSPESPVRQRLLPALFNEERCRKVVGFNILEKMYLNRLITPQDVVDFEAILEPHQRSQIGKESYLQQFTLEHNVVALSKIFKNISFAKMASLLNTDIGTVERTTARMITCGRLEGLLDQAKSVISFRRSQEKQGLEQHFLAACQEANNVFDKIVDTYPEWYSQNFTR</sequence>